<dbReference type="Gene3D" id="3.40.50.1360">
    <property type="match status" value="1"/>
</dbReference>
<dbReference type="InterPro" id="IPR006148">
    <property type="entry name" value="Glc/Gal-6P_isomerase"/>
</dbReference>
<dbReference type="Pfam" id="PF01182">
    <property type="entry name" value="Glucosamine_iso"/>
    <property type="match status" value="1"/>
</dbReference>
<evidence type="ECO:0000256" key="1">
    <source>
        <dbReference type="ARBA" id="ARBA00000832"/>
    </source>
</evidence>
<evidence type="ECO:0000259" key="8">
    <source>
        <dbReference type="Pfam" id="PF01182"/>
    </source>
</evidence>
<gene>
    <name evidence="9" type="primary">pgl_2</name>
    <name evidence="7" type="synonym">pgl</name>
    <name evidence="9" type="ORF">CVS47_01233</name>
</gene>
<name>A0A3Q9J0I1_9MICO</name>
<dbReference type="UniPathway" id="UPA00115">
    <property type="reaction ID" value="UER00409"/>
</dbReference>
<dbReference type="CDD" id="cd01400">
    <property type="entry name" value="6PGL"/>
    <property type="match status" value="1"/>
</dbReference>
<dbReference type="AlphaFoldDB" id="A0A3Q9J0I1"/>
<dbReference type="SUPFAM" id="SSF100950">
    <property type="entry name" value="NagB/RpiA/CoA transferase-like"/>
    <property type="match status" value="1"/>
</dbReference>
<evidence type="ECO:0000256" key="2">
    <source>
        <dbReference type="ARBA" id="ARBA00002681"/>
    </source>
</evidence>
<dbReference type="InterPro" id="IPR037171">
    <property type="entry name" value="NagB/RpiA_transferase-like"/>
</dbReference>
<protein>
    <recommendedName>
        <fullName evidence="6 7">6-phosphogluconolactonase</fullName>
        <shortName evidence="7">6PGL</shortName>
        <ecNumber evidence="5 7">3.1.1.31</ecNumber>
    </recommendedName>
</protein>
<dbReference type="InterPro" id="IPR005900">
    <property type="entry name" value="6-phosphogluconolactonase_DevB"/>
</dbReference>
<proteinExistence type="inferred from homology"/>
<evidence type="ECO:0000313" key="9">
    <source>
        <dbReference type="EMBL" id="AZS36626.1"/>
    </source>
</evidence>
<dbReference type="InterPro" id="IPR039104">
    <property type="entry name" value="6PGL"/>
</dbReference>
<dbReference type="NCBIfam" id="TIGR01198">
    <property type="entry name" value="pgl"/>
    <property type="match status" value="1"/>
</dbReference>
<comment type="catalytic activity">
    <reaction evidence="1 7">
        <text>6-phospho-D-glucono-1,5-lactone + H2O = 6-phospho-D-gluconate + H(+)</text>
        <dbReference type="Rhea" id="RHEA:12556"/>
        <dbReference type="ChEBI" id="CHEBI:15377"/>
        <dbReference type="ChEBI" id="CHEBI:15378"/>
        <dbReference type="ChEBI" id="CHEBI:57955"/>
        <dbReference type="ChEBI" id="CHEBI:58759"/>
        <dbReference type="EC" id="3.1.1.31"/>
    </reaction>
</comment>
<dbReference type="EMBL" id="CP031423">
    <property type="protein sequence ID" value="AZS36626.1"/>
    <property type="molecule type" value="Genomic_DNA"/>
</dbReference>
<dbReference type="KEGG" id="mlv:CVS47_01233"/>
<evidence type="ECO:0000256" key="4">
    <source>
        <dbReference type="ARBA" id="ARBA00010662"/>
    </source>
</evidence>
<dbReference type="PANTHER" id="PTHR11054">
    <property type="entry name" value="6-PHOSPHOGLUCONOLACTONASE"/>
    <property type="match status" value="1"/>
</dbReference>
<comment type="pathway">
    <text evidence="3 7">Carbohydrate degradation; pentose phosphate pathway; D-ribulose 5-phosphate from D-glucose 6-phosphate (oxidative stage): step 2/3.</text>
</comment>
<reference evidence="9 10" key="1">
    <citation type="submission" date="2018-08" db="EMBL/GenBank/DDBJ databases">
        <title>Microbacterium lemovicicum sp. nov., a bacterium isolated from a natural uranium-rich soil.</title>
        <authorList>
            <person name="ORTET P."/>
        </authorList>
    </citation>
    <scope>NUCLEOTIDE SEQUENCE [LARGE SCALE GENOMIC DNA]</scope>
    <source>
        <strain evidence="9 10">Viu22</strain>
    </source>
</reference>
<keyword evidence="10" id="KW-1185">Reference proteome</keyword>
<dbReference type="EC" id="3.1.1.31" evidence="5 7"/>
<evidence type="ECO:0000313" key="10">
    <source>
        <dbReference type="Proteomes" id="UP000276888"/>
    </source>
</evidence>
<dbReference type="GO" id="GO:0006098">
    <property type="term" value="P:pentose-phosphate shunt"/>
    <property type="evidence" value="ECO:0007669"/>
    <property type="project" value="UniProtKB-UniPathway"/>
</dbReference>
<dbReference type="RefSeq" id="WP_127095303.1">
    <property type="nucleotide sequence ID" value="NZ_CP031423.1"/>
</dbReference>
<dbReference type="PANTHER" id="PTHR11054:SF0">
    <property type="entry name" value="6-PHOSPHOGLUCONOLACTONASE"/>
    <property type="match status" value="1"/>
</dbReference>
<feature type="domain" description="Glucosamine/galactosamine-6-phosphate isomerase" evidence="8">
    <location>
        <begin position="14"/>
        <end position="241"/>
    </location>
</feature>
<dbReference type="Proteomes" id="UP000276888">
    <property type="component" value="Chromosome"/>
</dbReference>
<accession>A0A3Q9J0I1</accession>
<dbReference type="GO" id="GO:0005975">
    <property type="term" value="P:carbohydrate metabolic process"/>
    <property type="evidence" value="ECO:0007669"/>
    <property type="project" value="UniProtKB-UniRule"/>
</dbReference>
<dbReference type="GO" id="GO:0017057">
    <property type="term" value="F:6-phosphogluconolactonase activity"/>
    <property type="evidence" value="ECO:0007669"/>
    <property type="project" value="UniProtKB-UniRule"/>
</dbReference>
<sequence>MAEFFTEKRVVISPDTDHLADSVASRFLSRVYKRSEAGETVHVSLTGGTMGTAVLRAAAARPKASKIDWSRVHFWWSDERFVAQDSDDRNEKQAREAFLDGLDIPAANIHAMASTDSGLDLDAAASAYAEELAAFAPADRADSGPWPSFDICLLGVGPDGHIASLFPDRPEISLVDVSTVAVRDSPKPPPDRISVTRPVINSSQRVWMVLAGADKASALGLALAGASYLSVPAAGAKGRRRTVLFVDDAAAAQVPQELIDRDY</sequence>
<comment type="similarity">
    <text evidence="4 7">Belongs to the glucosamine/galactosamine-6-phosphate isomerase family. 6-phosphogluconolactonase subfamily.</text>
</comment>
<evidence type="ECO:0000256" key="6">
    <source>
        <dbReference type="ARBA" id="ARBA00020337"/>
    </source>
</evidence>
<comment type="function">
    <text evidence="2 7">Hydrolysis of 6-phosphogluconolactone to 6-phosphogluconate.</text>
</comment>
<dbReference type="OrthoDB" id="9810967at2"/>
<evidence type="ECO:0000256" key="7">
    <source>
        <dbReference type="RuleBase" id="RU365095"/>
    </source>
</evidence>
<evidence type="ECO:0000256" key="3">
    <source>
        <dbReference type="ARBA" id="ARBA00004961"/>
    </source>
</evidence>
<keyword evidence="7 9" id="KW-0378">Hydrolase</keyword>
<evidence type="ECO:0000256" key="5">
    <source>
        <dbReference type="ARBA" id="ARBA00013198"/>
    </source>
</evidence>
<organism evidence="9 10">
    <name type="scientific">Microbacterium lemovicicum</name>
    <dbReference type="NCBI Taxonomy" id="1072463"/>
    <lineage>
        <taxon>Bacteria</taxon>
        <taxon>Bacillati</taxon>
        <taxon>Actinomycetota</taxon>
        <taxon>Actinomycetes</taxon>
        <taxon>Micrococcales</taxon>
        <taxon>Microbacteriaceae</taxon>
        <taxon>Microbacterium</taxon>
    </lineage>
</organism>